<name>A0A1B2I1U1_9BACT</name>
<accession>A0A1B2I1U1</accession>
<evidence type="ECO:0000256" key="4">
    <source>
        <dbReference type="SAM" id="SignalP"/>
    </source>
</evidence>
<dbReference type="GeneID" id="83056578"/>
<dbReference type="InterPro" id="IPR005950">
    <property type="entry name" value="ModA"/>
</dbReference>
<gene>
    <name evidence="5" type="ORF">BED41_01780</name>
</gene>
<dbReference type="GO" id="GO:0015689">
    <property type="term" value="P:molybdate ion transport"/>
    <property type="evidence" value="ECO:0007669"/>
    <property type="project" value="InterPro"/>
</dbReference>
<dbReference type="SUPFAM" id="SSF53850">
    <property type="entry name" value="Periplasmic binding protein-like II"/>
    <property type="match status" value="1"/>
</dbReference>
<sequence>MKKLFAALLVLLAFCAEAGAGTPAVTTGAGYMKMVQELAAAYKEESGRPLQEVYGGNIGQMLAQIDAGNGVNVVISDKGTLKTAKSKTGIVRMQPLGSTVLVLAWRKGLTLSSPNDLTGDNVKSVAYPDPKAAIYGRAAAKYLETTGLGAKIAPKISQVSTVPQVFSYLVSGEMDAGFVNRVVVRAGGAKIGGSLEIPSGYPPIEMVAAVIKGAENDPSVADFLKFLGSGRAKSIMKRHGVQ</sequence>
<feature type="signal peptide" evidence="4">
    <location>
        <begin position="1"/>
        <end position="18"/>
    </location>
</feature>
<dbReference type="Gene3D" id="3.40.190.10">
    <property type="entry name" value="Periplasmic binding protein-like II"/>
    <property type="match status" value="2"/>
</dbReference>
<dbReference type="AlphaFoldDB" id="A0A1B2I1U1"/>
<keyword evidence="6" id="KW-1185">Reference proteome</keyword>
<keyword evidence="3 4" id="KW-0732">Signal</keyword>
<dbReference type="RefSeq" id="WP_066742309.1">
    <property type="nucleotide sequence ID" value="NZ_CP016757.1"/>
</dbReference>
<evidence type="ECO:0000256" key="1">
    <source>
        <dbReference type="ARBA" id="ARBA00009175"/>
    </source>
</evidence>
<protein>
    <submittedName>
        <fullName evidence="5">Molybdate ABC transporter substrate-binding protein</fullName>
    </submittedName>
</protein>
<dbReference type="OrthoDB" id="9785015at2"/>
<dbReference type="Proteomes" id="UP000093044">
    <property type="component" value="Chromosome"/>
</dbReference>
<dbReference type="GO" id="GO:0030973">
    <property type="term" value="F:molybdate ion binding"/>
    <property type="evidence" value="ECO:0007669"/>
    <property type="project" value="TreeGrafter"/>
</dbReference>
<evidence type="ECO:0000313" key="6">
    <source>
        <dbReference type="Proteomes" id="UP000093044"/>
    </source>
</evidence>
<dbReference type="PANTHER" id="PTHR30632:SF0">
    <property type="entry name" value="SULFATE-BINDING PROTEIN"/>
    <property type="match status" value="1"/>
</dbReference>
<keyword evidence="2" id="KW-0479">Metal-binding</keyword>
<dbReference type="KEGG" id="cpor:BED41_01780"/>
<evidence type="ECO:0000256" key="3">
    <source>
        <dbReference type="ARBA" id="ARBA00022729"/>
    </source>
</evidence>
<comment type="similarity">
    <text evidence="1">Belongs to the bacterial solute-binding protein ModA family.</text>
</comment>
<organism evidence="5 6">
    <name type="scientific">Cloacibacillus porcorum</name>
    <dbReference type="NCBI Taxonomy" id="1197717"/>
    <lineage>
        <taxon>Bacteria</taxon>
        <taxon>Thermotogati</taxon>
        <taxon>Synergistota</taxon>
        <taxon>Synergistia</taxon>
        <taxon>Synergistales</taxon>
        <taxon>Synergistaceae</taxon>
        <taxon>Cloacibacillus</taxon>
    </lineage>
</organism>
<dbReference type="GO" id="GO:0046872">
    <property type="term" value="F:metal ion binding"/>
    <property type="evidence" value="ECO:0007669"/>
    <property type="project" value="UniProtKB-KW"/>
</dbReference>
<reference evidence="5" key="1">
    <citation type="submission" date="2016-08" db="EMBL/GenBank/DDBJ databases">
        <title>Complete genome of Cloacibacillus porcorum.</title>
        <authorList>
            <person name="Looft T."/>
            <person name="Bayles D.O."/>
            <person name="Alt D.P."/>
        </authorList>
    </citation>
    <scope>NUCLEOTIDE SEQUENCE [LARGE SCALE GENOMIC DNA]</scope>
    <source>
        <strain evidence="5">CL-84</strain>
    </source>
</reference>
<dbReference type="STRING" id="1197717.BED41_01780"/>
<evidence type="ECO:0000256" key="2">
    <source>
        <dbReference type="ARBA" id="ARBA00022723"/>
    </source>
</evidence>
<dbReference type="Pfam" id="PF13531">
    <property type="entry name" value="SBP_bac_11"/>
    <property type="match status" value="1"/>
</dbReference>
<dbReference type="InterPro" id="IPR050682">
    <property type="entry name" value="ModA/WtpA"/>
</dbReference>
<evidence type="ECO:0000313" key="5">
    <source>
        <dbReference type="EMBL" id="ANZ43930.1"/>
    </source>
</evidence>
<dbReference type="NCBIfam" id="TIGR01256">
    <property type="entry name" value="modA"/>
    <property type="match status" value="1"/>
</dbReference>
<dbReference type="EMBL" id="CP016757">
    <property type="protein sequence ID" value="ANZ43930.1"/>
    <property type="molecule type" value="Genomic_DNA"/>
</dbReference>
<dbReference type="PANTHER" id="PTHR30632">
    <property type="entry name" value="MOLYBDATE-BINDING PERIPLASMIC PROTEIN"/>
    <property type="match status" value="1"/>
</dbReference>
<feature type="chain" id="PRO_5008538829" evidence="4">
    <location>
        <begin position="19"/>
        <end position="242"/>
    </location>
</feature>
<proteinExistence type="inferred from homology"/>